<evidence type="ECO:0000256" key="1">
    <source>
        <dbReference type="PROSITE-ProRule" id="PRU10038"/>
    </source>
</evidence>
<dbReference type="InterPro" id="IPR010468">
    <property type="entry name" value="HSL_N"/>
</dbReference>
<dbReference type="PANTHER" id="PTHR23025">
    <property type="entry name" value="TRIACYLGLYCEROL LIPASE"/>
    <property type="match status" value="1"/>
</dbReference>
<evidence type="ECO:0000259" key="4">
    <source>
        <dbReference type="Pfam" id="PF07859"/>
    </source>
</evidence>
<evidence type="ECO:0000313" key="5">
    <source>
        <dbReference type="EMBL" id="KAL3885275.1"/>
    </source>
</evidence>
<name>A0ABD3XGS9_SINWO</name>
<evidence type="ECO:0008006" key="7">
    <source>
        <dbReference type="Google" id="ProtNLM"/>
    </source>
</evidence>
<dbReference type="PROSITE" id="PS01174">
    <property type="entry name" value="LIPASE_GDXG_SER"/>
    <property type="match status" value="1"/>
</dbReference>
<evidence type="ECO:0000256" key="2">
    <source>
        <dbReference type="SAM" id="MobiDB-lite"/>
    </source>
</evidence>
<proteinExistence type="predicted"/>
<reference evidence="5 6" key="1">
    <citation type="submission" date="2024-11" db="EMBL/GenBank/DDBJ databases">
        <title>Chromosome-level genome assembly of the freshwater bivalve Anodonta woodiana.</title>
        <authorList>
            <person name="Chen X."/>
        </authorList>
    </citation>
    <scope>NUCLEOTIDE SEQUENCE [LARGE SCALE GENOMIC DNA]</scope>
    <source>
        <strain evidence="5">MN2024</strain>
        <tissue evidence="5">Gills</tissue>
    </source>
</reference>
<dbReference type="InterPro" id="IPR033140">
    <property type="entry name" value="Lipase_GDXG_put_SER_AS"/>
</dbReference>
<dbReference type="Pfam" id="PF07859">
    <property type="entry name" value="Abhydrolase_3"/>
    <property type="match status" value="2"/>
</dbReference>
<dbReference type="Pfam" id="PF06350">
    <property type="entry name" value="HSL_N"/>
    <property type="match status" value="1"/>
</dbReference>
<feature type="region of interest" description="Disordered" evidence="2">
    <location>
        <begin position="525"/>
        <end position="563"/>
    </location>
</feature>
<organism evidence="5 6">
    <name type="scientific">Sinanodonta woodiana</name>
    <name type="common">Chinese pond mussel</name>
    <name type="synonym">Anodonta woodiana</name>
    <dbReference type="NCBI Taxonomy" id="1069815"/>
    <lineage>
        <taxon>Eukaryota</taxon>
        <taxon>Metazoa</taxon>
        <taxon>Spiralia</taxon>
        <taxon>Lophotrochozoa</taxon>
        <taxon>Mollusca</taxon>
        <taxon>Bivalvia</taxon>
        <taxon>Autobranchia</taxon>
        <taxon>Heteroconchia</taxon>
        <taxon>Palaeoheterodonta</taxon>
        <taxon>Unionida</taxon>
        <taxon>Unionoidea</taxon>
        <taxon>Unionidae</taxon>
        <taxon>Unioninae</taxon>
        <taxon>Sinanodonta</taxon>
    </lineage>
</organism>
<feature type="compositionally biased region" description="Basic and acidic residues" evidence="2">
    <location>
        <begin position="536"/>
        <end position="559"/>
    </location>
</feature>
<dbReference type="InterPro" id="IPR029058">
    <property type="entry name" value="AB_hydrolase_fold"/>
</dbReference>
<feature type="domain" description="Alpha/beta hydrolase fold-3" evidence="4">
    <location>
        <begin position="353"/>
        <end position="500"/>
    </location>
</feature>
<evidence type="ECO:0000259" key="3">
    <source>
        <dbReference type="Pfam" id="PF06350"/>
    </source>
</evidence>
<feature type="active site" evidence="1">
    <location>
        <position position="431"/>
    </location>
</feature>
<evidence type="ECO:0000313" key="6">
    <source>
        <dbReference type="Proteomes" id="UP001634394"/>
    </source>
</evidence>
<keyword evidence="6" id="KW-1185">Reference proteome</keyword>
<dbReference type="InterPro" id="IPR013094">
    <property type="entry name" value="AB_hydrolase_3"/>
</dbReference>
<dbReference type="Gene3D" id="3.40.50.1820">
    <property type="entry name" value="alpha/beta hydrolase"/>
    <property type="match status" value="2"/>
</dbReference>
<dbReference type="PANTHER" id="PTHR23025:SF3">
    <property type="entry name" value="HORMONE-SENSITIVE LIPASE"/>
    <property type="match status" value="1"/>
</dbReference>
<protein>
    <recommendedName>
        <fullName evidence="7">Hormone-sensitive lipase</fullName>
    </recommendedName>
</protein>
<dbReference type="SUPFAM" id="SSF53474">
    <property type="entry name" value="alpha/beta-Hydrolases"/>
    <property type="match status" value="2"/>
</dbReference>
<sequence length="996" mass="111413">MAKPQLESHRKKDEEFIISFKHLCRELGSLSLSNVEYYRYSKSSISARYHTAFSQLEELVSQTIEPLVCSLVPRLQTFDFSPEVPANGYRSFVKITHSCCLHLLQLCRHISHEKGSLLFRTHHFCKELEAYVDTLGQLRGCLHYLQKLLELSRGDTLFSYVEGAEINEAEQIIMEVEMLNTDCFYGRTAGFQFCNSVHKLVQTLLTIMASFSEGYQEKYSVMKLASSILNSGKYVMDLDLRAKQVTNITRRGDIGFCKAFWSIPESGIFQQIQSLTHRHVQVNKVITLKTDPFEMPLVDNPAETVTITSPCSHTGPGPLKLRLISHELREGQETTVKTSKSQTEIGSPSPALVFHCHGGGFVAQSSKSHETYLRHWTWDLKAPILSVDYALAPEFPFPRALEECFYAYAWALKNHKRLGWTGEKICFAGDSAGGNLALSTALMAVNYGIRIPDGIMVAYPVVLVQYTPSPARLLSMIDPLLPVGILTRCLAAYSGIASDFSSAITKQVPYSPPLEESWDIISQEEVTQEGPSQKNNDNDILRPADMKEDSSEKSPEVHTKLKRLGGFKKRTNFPYKTKDCKDMESPLPVFNSSQSIECSDLTSSMEESSSMPKRMQEVEDLSFSGSTTEVEAMDTSVSLTTKVHQLEDNIHKNITGNTAGVITECDASIEMTFTSPVSGLEVQRGLFIEQDLDSSPTVEGQIAPSSPARHVKCCNSAIIKESNEKDLFCQTGSILDGNEINICDMQKLEFTRQMISSDTADSGIHDDMETSQEREPDIKFTCNEDVQVDNDYITETFDLSPDDRGQQLQKSIDQSNIPEQSGFSFSQRNMPLSSSMNDLPLHSPKEAKQINTNSFKGLKFSFSDGCQKVIPRSTSTSELQSKKFYPKSFPMERQIVQSPIKLFQRLPIAKNPYMSPILAPDELLQGLPKTFIVGCHFDPLLDDSITFAKKLRNLGKMVDLQVVDLPHGFLSFIQASKEAQLAADKCVAKIKAVFQN</sequence>
<dbReference type="Proteomes" id="UP001634394">
    <property type="component" value="Unassembled WGS sequence"/>
</dbReference>
<dbReference type="AlphaFoldDB" id="A0ABD3XGS9"/>
<feature type="domain" description="Hormone-sensitive lipase N-terminal" evidence="3">
    <location>
        <begin position="24"/>
        <end position="332"/>
    </location>
</feature>
<dbReference type="EMBL" id="JBJQND010000002">
    <property type="protein sequence ID" value="KAL3885275.1"/>
    <property type="molecule type" value="Genomic_DNA"/>
</dbReference>
<feature type="domain" description="Alpha/beta hydrolase fold-3" evidence="4">
    <location>
        <begin position="880"/>
        <end position="970"/>
    </location>
</feature>
<comment type="caution">
    <text evidence="5">The sequence shown here is derived from an EMBL/GenBank/DDBJ whole genome shotgun (WGS) entry which is preliminary data.</text>
</comment>
<accession>A0ABD3XGS9</accession>
<gene>
    <name evidence="5" type="ORF">ACJMK2_025359</name>
</gene>